<dbReference type="InterPro" id="IPR013785">
    <property type="entry name" value="Aldolase_TIM"/>
</dbReference>
<dbReference type="Gene3D" id="3.20.20.70">
    <property type="entry name" value="Aldolase class I"/>
    <property type="match status" value="1"/>
</dbReference>
<protein>
    <submittedName>
        <fullName evidence="2">Isopropylmalate/homocitrate/citramalate synthase</fullName>
    </submittedName>
</protein>
<dbReference type="Pfam" id="PF00682">
    <property type="entry name" value="HMGL-like"/>
    <property type="match status" value="1"/>
</dbReference>
<dbReference type="EMBL" id="AJWZ01002896">
    <property type="protein sequence ID" value="EKC69697.1"/>
    <property type="molecule type" value="Genomic_DNA"/>
</dbReference>
<sequence length="213" mass="24299">KRLEKAGVEFIEVGFLDGRRQYDNNRSIFPDTKSLNKVFADVEKHHAIPVAMIDYGTCPIENIGPASESFIDGIRVIFKKDKIDEALPYCIKIKELGYKLFIQAISITAYSDSELLEYVKRINQIKPYAFSIVDTYGLLDNKSMARYFYLIDNNLDPDIKIGYHEHNNFQLGFSNTLKFLEKDSRRVLVADSTIYGMGKSAGNCPTELLAMQM</sequence>
<evidence type="ECO:0000259" key="1">
    <source>
        <dbReference type="Pfam" id="PF00682"/>
    </source>
</evidence>
<dbReference type="GO" id="GO:0003824">
    <property type="term" value="F:catalytic activity"/>
    <property type="evidence" value="ECO:0007669"/>
    <property type="project" value="InterPro"/>
</dbReference>
<comment type="caution">
    <text evidence="2">The sequence shown here is derived from an EMBL/GenBank/DDBJ whole genome shotgun (WGS) entry which is preliminary data.</text>
</comment>
<reference evidence="2" key="1">
    <citation type="journal article" date="2013" name="Environ. Microbiol.">
        <title>Microbiota from the distal guts of lean and obese adolescents exhibit partial functional redundancy besides clear differences in community structure.</title>
        <authorList>
            <person name="Ferrer M."/>
            <person name="Ruiz A."/>
            <person name="Lanza F."/>
            <person name="Haange S.B."/>
            <person name="Oberbach A."/>
            <person name="Till H."/>
            <person name="Bargiela R."/>
            <person name="Campoy C."/>
            <person name="Segura M.T."/>
            <person name="Richter M."/>
            <person name="von Bergen M."/>
            <person name="Seifert J."/>
            <person name="Suarez A."/>
        </authorList>
    </citation>
    <scope>NUCLEOTIDE SEQUENCE</scope>
</reference>
<name>K1T947_9ZZZZ</name>
<gene>
    <name evidence="2" type="ORF">OBE_04284</name>
</gene>
<organism evidence="2">
    <name type="scientific">human gut metagenome</name>
    <dbReference type="NCBI Taxonomy" id="408170"/>
    <lineage>
        <taxon>unclassified sequences</taxon>
        <taxon>metagenomes</taxon>
        <taxon>organismal metagenomes</taxon>
    </lineage>
</organism>
<dbReference type="SUPFAM" id="SSF51569">
    <property type="entry name" value="Aldolase"/>
    <property type="match status" value="1"/>
</dbReference>
<feature type="non-terminal residue" evidence="2">
    <location>
        <position position="213"/>
    </location>
</feature>
<evidence type="ECO:0000313" key="2">
    <source>
        <dbReference type="EMBL" id="EKC69697.1"/>
    </source>
</evidence>
<feature type="domain" description="Pyruvate carboxyltransferase" evidence="1">
    <location>
        <begin position="2"/>
        <end position="213"/>
    </location>
</feature>
<feature type="non-terminal residue" evidence="2">
    <location>
        <position position="1"/>
    </location>
</feature>
<dbReference type="AlphaFoldDB" id="K1T947"/>
<proteinExistence type="predicted"/>
<accession>K1T947</accession>
<dbReference type="InterPro" id="IPR000891">
    <property type="entry name" value="PYR_CT"/>
</dbReference>